<dbReference type="InterPro" id="IPR052929">
    <property type="entry name" value="RNase_H-like_EbsB-rel"/>
</dbReference>
<comment type="caution">
    <text evidence="2">The sequence shown here is derived from an EMBL/GenBank/DDBJ whole genome shotgun (WGS) entry which is preliminary data.</text>
</comment>
<dbReference type="CDD" id="cd06222">
    <property type="entry name" value="RNase_H_like"/>
    <property type="match status" value="1"/>
</dbReference>
<dbReference type="Gene3D" id="3.30.420.10">
    <property type="entry name" value="Ribonuclease H-like superfamily/Ribonuclease H"/>
    <property type="match status" value="1"/>
</dbReference>
<keyword evidence="3" id="KW-1185">Reference proteome</keyword>
<name>A0A9P0ZMC1_CUSEU</name>
<reference evidence="2" key="1">
    <citation type="submission" date="2022-07" db="EMBL/GenBank/DDBJ databases">
        <authorList>
            <person name="Macas J."/>
            <person name="Novak P."/>
            <person name="Neumann P."/>
        </authorList>
    </citation>
    <scope>NUCLEOTIDE SEQUENCE</scope>
</reference>
<dbReference type="SUPFAM" id="SSF53098">
    <property type="entry name" value="Ribonuclease H-like"/>
    <property type="match status" value="1"/>
</dbReference>
<dbReference type="InterPro" id="IPR002156">
    <property type="entry name" value="RNaseH_domain"/>
</dbReference>
<feature type="domain" description="RNase H type-1" evidence="1">
    <location>
        <begin position="43"/>
        <end position="162"/>
    </location>
</feature>
<dbReference type="Proteomes" id="UP001152484">
    <property type="component" value="Unassembled WGS sequence"/>
</dbReference>
<proteinExistence type="predicted"/>
<dbReference type="GO" id="GO:0004523">
    <property type="term" value="F:RNA-DNA hybrid ribonuclease activity"/>
    <property type="evidence" value="ECO:0007669"/>
    <property type="project" value="InterPro"/>
</dbReference>
<accession>A0A9P0ZMC1</accession>
<dbReference type="InterPro" id="IPR036397">
    <property type="entry name" value="RNaseH_sf"/>
</dbReference>
<dbReference type="OrthoDB" id="990022at2759"/>
<dbReference type="PANTHER" id="PTHR47074">
    <property type="entry name" value="BNAC02G40300D PROTEIN"/>
    <property type="match status" value="1"/>
</dbReference>
<evidence type="ECO:0000313" key="2">
    <source>
        <dbReference type="EMBL" id="CAH9108010.1"/>
    </source>
</evidence>
<organism evidence="2 3">
    <name type="scientific">Cuscuta europaea</name>
    <name type="common">European dodder</name>
    <dbReference type="NCBI Taxonomy" id="41803"/>
    <lineage>
        <taxon>Eukaryota</taxon>
        <taxon>Viridiplantae</taxon>
        <taxon>Streptophyta</taxon>
        <taxon>Embryophyta</taxon>
        <taxon>Tracheophyta</taxon>
        <taxon>Spermatophyta</taxon>
        <taxon>Magnoliopsida</taxon>
        <taxon>eudicotyledons</taxon>
        <taxon>Gunneridae</taxon>
        <taxon>Pentapetalae</taxon>
        <taxon>asterids</taxon>
        <taxon>lamiids</taxon>
        <taxon>Solanales</taxon>
        <taxon>Convolvulaceae</taxon>
        <taxon>Cuscuteae</taxon>
        <taxon>Cuscuta</taxon>
        <taxon>Cuscuta subgen. Cuscuta</taxon>
    </lineage>
</organism>
<dbReference type="PANTHER" id="PTHR47074:SF11">
    <property type="entry name" value="REVERSE TRANSCRIPTASE-LIKE PROTEIN"/>
    <property type="match status" value="1"/>
</dbReference>
<gene>
    <name evidence="2" type="ORF">CEURO_LOCUS17934</name>
</gene>
<dbReference type="AlphaFoldDB" id="A0A9P0ZMC1"/>
<dbReference type="EMBL" id="CAMAPE010000051">
    <property type="protein sequence ID" value="CAH9108010.1"/>
    <property type="molecule type" value="Genomic_DNA"/>
</dbReference>
<evidence type="ECO:0000259" key="1">
    <source>
        <dbReference type="Pfam" id="PF13456"/>
    </source>
</evidence>
<dbReference type="GO" id="GO:0003676">
    <property type="term" value="F:nucleic acid binding"/>
    <property type="evidence" value="ECO:0007669"/>
    <property type="project" value="InterPro"/>
</dbReference>
<dbReference type="Pfam" id="PF13456">
    <property type="entry name" value="RVT_3"/>
    <property type="match status" value="1"/>
</dbReference>
<protein>
    <recommendedName>
        <fullName evidence="1">RNase H type-1 domain-containing protein</fullName>
    </recommendedName>
</protein>
<evidence type="ECO:0000313" key="3">
    <source>
        <dbReference type="Proteomes" id="UP001152484"/>
    </source>
</evidence>
<dbReference type="InterPro" id="IPR044730">
    <property type="entry name" value="RNase_H-like_dom_plant"/>
</dbReference>
<dbReference type="InterPro" id="IPR012337">
    <property type="entry name" value="RNaseH-like_sf"/>
</dbReference>
<sequence>MLKAEAFVTGWSQAQAARREGSLTGQRMAVSWCRPAAGMMKLNVDAAVCTGYCGLGWCLRVEEGKFVAGAARKWEGNLSSLEAELIGIREALSWLQDFEWKAIEVEFDASRAILEILKGSSISSNGLVAADIRDLANNFSSISFSHVRRSTNKATHVIAKTACSLSDFQSWFTNPPLFISYVIDNDLINVN</sequence>